<organism evidence="2 3">
    <name type="scientific">Candidatus Alectryocaccomicrobium excrementavium</name>
    <dbReference type="NCBI Taxonomy" id="2840668"/>
    <lineage>
        <taxon>Bacteria</taxon>
        <taxon>Bacillati</taxon>
        <taxon>Bacillota</taxon>
        <taxon>Clostridia</taxon>
        <taxon>Candidatus Alectryocaccomicrobium</taxon>
    </lineage>
</organism>
<keyword evidence="1" id="KW-0732">Signal</keyword>
<reference evidence="2" key="2">
    <citation type="journal article" date="2021" name="PeerJ">
        <title>Extensive microbial diversity within the chicken gut microbiome revealed by metagenomics and culture.</title>
        <authorList>
            <person name="Gilroy R."/>
            <person name="Ravi A."/>
            <person name="Getino M."/>
            <person name="Pursley I."/>
            <person name="Horton D.L."/>
            <person name="Alikhan N.F."/>
            <person name="Baker D."/>
            <person name="Gharbi K."/>
            <person name="Hall N."/>
            <person name="Watson M."/>
            <person name="Adriaenssens E.M."/>
            <person name="Foster-Nyarko E."/>
            <person name="Jarju S."/>
            <person name="Secka A."/>
            <person name="Antonio M."/>
            <person name="Oren A."/>
            <person name="Chaudhuri R.R."/>
            <person name="La Ragione R."/>
            <person name="Hildebrand F."/>
            <person name="Pallen M.J."/>
        </authorList>
    </citation>
    <scope>NUCLEOTIDE SEQUENCE</scope>
    <source>
        <strain evidence="2">13766</strain>
    </source>
</reference>
<name>A0A9D1G1A8_9FIRM</name>
<dbReference type="AlphaFoldDB" id="A0A9D1G1A8"/>
<accession>A0A9D1G1A8</accession>
<sequence>MKKLAIIVAALLLITTPALATSVEDLISGLESELATVPDLSGAFGSAGEAQGEVFATGVITGEGTLYDDDGTGNAGADLLLLQQGFSASAVLVADRAGTLYARGAASVLILPQIIPGKTLVVVGDGSTPSAPAETARPTPAPIYNAISLTVGGTTQTLEQSTGKSTSTSLDASFSSESAQFVIGLPLALTAGDVLTPQSAANATDSYPYLSYIDENGTEWYALAWSRPTGVAPDLSIEYVIEREPDAAADYIISIEMAQGGEYRGTLWALLVNSLDTSQSMEVNAVFHFTTSMS</sequence>
<comment type="caution">
    <text evidence="2">The sequence shown here is derived from an EMBL/GenBank/DDBJ whole genome shotgun (WGS) entry which is preliminary data.</text>
</comment>
<feature type="signal peptide" evidence="1">
    <location>
        <begin position="1"/>
        <end position="20"/>
    </location>
</feature>
<proteinExistence type="predicted"/>
<gene>
    <name evidence="2" type="ORF">IAA84_09490</name>
</gene>
<reference evidence="2" key="1">
    <citation type="submission" date="2020-10" db="EMBL/GenBank/DDBJ databases">
        <authorList>
            <person name="Gilroy R."/>
        </authorList>
    </citation>
    <scope>NUCLEOTIDE SEQUENCE</scope>
    <source>
        <strain evidence="2">13766</strain>
    </source>
</reference>
<feature type="chain" id="PRO_5038365139" evidence="1">
    <location>
        <begin position="21"/>
        <end position="294"/>
    </location>
</feature>
<dbReference type="EMBL" id="DVJN01000188">
    <property type="protein sequence ID" value="HIS93234.1"/>
    <property type="molecule type" value="Genomic_DNA"/>
</dbReference>
<dbReference type="Proteomes" id="UP000824140">
    <property type="component" value="Unassembled WGS sequence"/>
</dbReference>
<evidence type="ECO:0000256" key="1">
    <source>
        <dbReference type="SAM" id="SignalP"/>
    </source>
</evidence>
<protein>
    <submittedName>
        <fullName evidence="2">Uncharacterized protein</fullName>
    </submittedName>
</protein>
<evidence type="ECO:0000313" key="3">
    <source>
        <dbReference type="Proteomes" id="UP000824140"/>
    </source>
</evidence>
<evidence type="ECO:0000313" key="2">
    <source>
        <dbReference type="EMBL" id="HIS93234.1"/>
    </source>
</evidence>